<evidence type="ECO:0000256" key="8">
    <source>
        <dbReference type="ARBA" id="ARBA00022989"/>
    </source>
</evidence>
<evidence type="ECO:0000256" key="4">
    <source>
        <dbReference type="ARBA" id="ARBA00022475"/>
    </source>
</evidence>
<dbReference type="Pfam" id="PF02518">
    <property type="entry name" value="HATPase_c"/>
    <property type="match status" value="1"/>
</dbReference>
<protein>
    <recommendedName>
        <fullName evidence="3">histidine kinase</fullName>
        <ecNumber evidence="3">2.7.13.3</ecNumber>
    </recommendedName>
</protein>
<keyword evidence="7 13" id="KW-0418">Kinase</keyword>
<keyword evidence="8 11" id="KW-1133">Transmembrane helix</keyword>
<evidence type="ECO:0000313" key="14">
    <source>
        <dbReference type="Proteomes" id="UP000721415"/>
    </source>
</evidence>
<dbReference type="EMBL" id="JACBXQ010000005">
    <property type="protein sequence ID" value="MBG9986999.1"/>
    <property type="molecule type" value="Genomic_DNA"/>
</dbReference>
<evidence type="ECO:0000313" key="13">
    <source>
        <dbReference type="EMBL" id="MBG9986999.1"/>
    </source>
</evidence>
<comment type="catalytic activity">
    <reaction evidence="1">
        <text>ATP + protein L-histidine = ADP + protein N-phospho-L-histidine.</text>
        <dbReference type="EC" id="2.7.13.3"/>
    </reaction>
</comment>
<dbReference type="InterPro" id="IPR050351">
    <property type="entry name" value="BphY/WalK/GraS-like"/>
</dbReference>
<evidence type="ECO:0000256" key="11">
    <source>
        <dbReference type="SAM" id="Phobius"/>
    </source>
</evidence>
<feature type="transmembrane region" description="Helical" evidence="11">
    <location>
        <begin position="34"/>
        <end position="53"/>
    </location>
</feature>
<feature type="transmembrane region" description="Helical" evidence="11">
    <location>
        <begin position="9"/>
        <end position="28"/>
    </location>
</feature>
<dbReference type="EC" id="2.7.13.3" evidence="3"/>
<keyword evidence="4" id="KW-1003">Cell membrane</keyword>
<dbReference type="PANTHER" id="PTHR45453">
    <property type="entry name" value="PHOSPHATE REGULON SENSOR PROTEIN PHOR"/>
    <property type="match status" value="1"/>
</dbReference>
<dbReference type="Proteomes" id="UP000721415">
    <property type="component" value="Unassembled WGS sequence"/>
</dbReference>
<evidence type="ECO:0000256" key="7">
    <source>
        <dbReference type="ARBA" id="ARBA00022777"/>
    </source>
</evidence>
<evidence type="ECO:0000256" key="5">
    <source>
        <dbReference type="ARBA" id="ARBA00022679"/>
    </source>
</evidence>
<dbReference type="PANTHER" id="PTHR45453:SF2">
    <property type="entry name" value="HISTIDINE KINASE"/>
    <property type="match status" value="1"/>
</dbReference>
<dbReference type="InterPro" id="IPR003594">
    <property type="entry name" value="HATPase_dom"/>
</dbReference>
<feature type="domain" description="Histidine kinase" evidence="12">
    <location>
        <begin position="95"/>
        <end position="292"/>
    </location>
</feature>
<evidence type="ECO:0000256" key="2">
    <source>
        <dbReference type="ARBA" id="ARBA00004651"/>
    </source>
</evidence>
<evidence type="ECO:0000256" key="10">
    <source>
        <dbReference type="ARBA" id="ARBA00023136"/>
    </source>
</evidence>
<dbReference type="InterPro" id="IPR005467">
    <property type="entry name" value="His_kinase_dom"/>
</dbReference>
<comment type="subcellular location">
    <subcellularLocation>
        <location evidence="2">Cell membrane</location>
        <topology evidence="2">Multi-pass membrane protein</topology>
    </subcellularLocation>
</comment>
<evidence type="ECO:0000256" key="3">
    <source>
        <dbReference type="ARBA" id="ARBA00012438"/>
    </source>
</evidence>
<gene>
    <name evidence="13" type="ORF">HZY91_08875</name>
</gene>
<name>A0ABS0LS82_9LACT</name>
<dbReference type="PRINTS" id="PR00344">
    <property type="entry name" value="BCTRLSENSOR"/>
</dbReference>
<keyword evidence="5" id="KW-0808">Transferase</keyword>
<dbReference type="RefSeq" id="WP_197115912.1">
    <property type="nucleotide sequence ID" value="NZ_JACBXQ010000005.1"/>
</dbReference>
<evidence type="ECO:0000259" key="12">
    <source>
        <dbReference type="PROSITE" id="PS50109"/>
    </source>
</evidence>
<dbReference type="Gene3D" id="3.30.565.10">
    <property type="entry name" value="Histidine kinase-like ATPase, C-terminal domain"/>
    <property type="match status" value="1"/>
</dbReference>
<sequence>MIDFLKKQTLVFTMVGWALLVFTLIFFLMQLPLYGLLLGSLLILFILMIALILEWTHYKKKINLEEENQWLKDEIKSLKEQRSSNMKEMESYFILWIHQMKTPITAAKLLLANSKNQTLTSLLLDIENYSHLAMSYLKLTHPDPDMLITKVKMDDLIKPLLKKYSPVFIQTKTKLDYQPIRVEVITDANWSQLMVEQVLNNALKYSEGKRISIYFKDHYLTIEDQGPGISHEDLPKIFDKGYAGFNGKLNEKSSGLGLFIVKSIAQRLDQKVSVESQYGHGSKFTISFKLAD</sequence>
<evidence type="ECO:0000256" key="6">
    <source>
        <dbReference type="ARBA" id="ARBA00022692"/>
    </source>
</evidence>
<proteinExistence type="predicted"/>
<dbReference type="InterPro" id="IPR004358">
    <property type="entry name" value="Sig_transdc_His_kin-like_C"/>
</dbReference>
<keyword evidence="9" id="KW-0902">Two-component regulatory system</keyword>
<keyword evidence="10 11" id="KW-0472">Membrane</keyword>
<dbReference type="GO" id="GO:0016301">
    <property type="term" value="F:kinase activity"/>
    <property type="evidence" value="ECO:0007669"/>
    <property type="project" value="UniProtKB-KW"/>
</dbReference>
<reference evidence="13 14" key="1">
    <citation type="submission" date="2020-07" db="EMBL/GenBank/DDBJ databases">
        <title>Facklamia lactis sp. nov., isolated from raw milk.</title>
        <authorList>
            <person name="Doll E.V."/>
            <person name="Huptas C."/>
            <person name="Staib L."/>
            <person name="Wenning M."/>
            <person name="Scherer S."/>
        </authorList>
    </citation>
    <scope>NUCLEOTIDE SEQUENCE [LARGE SCALE GENOMIC DNA]</scope>
    <source>
        <strain evidence="13 14">DSM 111018</strain>
    </source>
</reference>
<comment type="caution">
    <text evidence="13">The sequence shown here is derived from an EMBL/GenBank/DDBJ whole genome shotgun (WGS) entry which is preliminary data.</text>
</comment>
<dbReference type="SUPFAM" id="SSF55874">
    <property type="entry name" value="ATPase domain of HSP90 chaperone/DNA topoisomerase II/histidine kinase"/>
    <property type="match status" value="1"/>
</dbReference>
<evidence type="ECO:0000256" key="9">
    <source>
        <dbReference type="ARBA" id="ARBA00023012"/>
    </source>
</evidence>
<dbReference type="PROSITE" id="PS50109">
    <property type="entry name" value="HIS_KIN"/>
    <property type="match status" value="1"/>
</dbReference>
<organism evidence="13 14">
    <name type="scientific">Facklamia lactis</name>
    <dbReference type="NCBI Taxonomy" id="2749967"/>
    <lineage>
        <taxon>Bacteria</taxon>
        <taxon>Bacillati</taxon>
        <taxon>Bacillota</taxon>
        <taxon>Bacilli</taxon>
        <taxon>Lactobacillales</taxon>
        <taxon>Aerococcaceae</taxon>
        <taxon>Facklamia</taxon>
    </lineage>
</organism>
<keyword evidence="6 11" id="KW-0812">Transmembrane</keyword>
<keyword evidence="14" id="KW-1185">Reference proteome</keyword>
<evidence type="ECO:0000256" key="1">
    <source>
        <dbReference type="ARBA" id="ARBA00000085"/>
    </source>
</evidence>
<dbReference type="SMART" id="SM00387">
    <property type="entry name" value="HATPase_c"/>
    <property type="match status" value="1"/>
</dbReference>
<accession>A0ABS0LS82</accession>
<dbReference type="InterPro" id="IPR036890">
    <property type="entry name" value="HATPase_C_sf"/>
</dbReference>